<dbReference type="OrthoDB" id="9816036at2"/>
<protein>
    <recommendedName>
        <fullName evidence="1">FRG domain-containing protein</fullName>
    </recommendedName>
</protein>
<dbReference type="SMART" id="SM00901">
    <property type="entry name" value="FRG"/>
    <property type="match status" value="1"/>
</dbReference>
<accession>A0A430AWZ6</accession>
<dbReference type="Proteomes" id="UP000286773">
    <property type="component" value="Unassembled WGS sequence"/>
</dbReference>
<gene>
    <name evidence="2" type="ORF">CBF27_06295</name>
</gene>
<evidence type="ECO:0000313" key="2">
    <source>
        <dbReference type="EMBL" id="RSU12580.1"/>
    </source>
</evidence>
<organism evidence="2 3">
    <name type="scientific">Vagococcus acidifermentans</name>
    <dbReference type="NCBI Taxonomy" id="564710"/>
    <lineage>
        <taxon>Bacteria</taxon>
        <taxon>Bacillati</taxon>
        <taxon>Bacillota</taxon>
        <taxon>Bacilli</taxon>
        <taxon>Lactobacillales</taxon>
        <taxon>Enterococcaceae</taxon>
        <taxon>Vagococcus</taxon>
    </lineage>
</organism>
<name>A0A430AWZ6_9ENTE</name>
<dbReference type="RefSeq" id="WP_126813472.1">
    <property type="nucleotide sequence ID" value="NZ_NGKC01000005.1"/>
</dbReference>
<feature type="domain" description="FRG" evidence="1">
    <location>
        <begin position="27"/>
        <end position="132"/>
    </location>
</feature>
<evidence type="ECO:0000259" key="1">
    <source>
        <dbReference type="SMART" id="SM00901"/>
    </source>
</evidence>
<dbReference type="InterPro" id="IPR014966">
    <property type="entry name" value="FRG-dom"/>
</dbReference>
<evidence type="ECO:0000313" key="3">
    <source>
        <dbReference type="Proteomes" id="UP000286773"/>
    </source>
</evidence>
<reference evidence="2 3" key="1">
    <citation type="submission" date="2017-05" db="EMBL/GenBank/DDBJ databases">
        <title>Vagococcus spp. assemblies.</title>
        <authorList>
            <person name="Gulvik C.A."/>
        </authorList>
    </citation>
    <scope>NUCLEOTIDE SEQUENCE [LARGE SCALE GENOMIC DNA]</scope>
    <source>
        <strain evidence="2 3">LMG 24798</strain>
    </source>
</reference>
<sequence>MKQKKIKNVSEFLGQIDVIIRELTYGNDKLCVFRGEQERYAVSGMPNIFRDESNKKLSEIKYFEQNILDELSSHSMQNKNNNLQKAINAQHGGFPSRLLDVSFNSLIALFFAVTPHYSKNIKSSDGKDAVVIIYNVDELYSPMSKNLSDEFNELIKGKYNEVRLLNYKHLIIDHSYLNERIVAQQGGFILFKGNEFVQYPKHKQKQIIIDGAFKEQIRHQLETNFGYNMGTVYPEIFNKVDYLLKKSELLNNDTYEINNSLNKSVESIVDSIDGYIQSIKLGKYNLINKKINQNTYNDLLIEFEEYLETAYMTIEDFKKSSLSVDGIYDEVKDKFEKHINSTYEELEMLGFLEESNLAPRKYYLD</sequence>
<proteinExistence type="predicted"/>
<comment type="caution">
    <text evidence="2">The sequence shown here is derived from an EMBL/GenBank/DDBJ whole genome shotgun (WGS) entry which is preliminary data.</text>
</comment>
<keyword evidence="3" id="KW-1185">Reference proteome</keyword>
<dbReference type="EMBL" id="NGKC01000005">
    <property type="protein sequence ID" value="RSU12580.1"/>
    <property type="molecule type" value="Genomic_DNA"/>
</dbReference>
<dbReference type="AlphaFoldDB" id="A0A430AWZ6"/>
<dbReference type="Pfam" id="PF08867">
    <property type="entry name" value="FRG"/>
    <property type="match status" value="1"/>
</dbReference>